<comment type="caution">
    <text evidence="1">The sequence shown here is derived from an EMBL/GenBank/DDBJ whole genome shotgun (WGS) entry which is preliminary data.</text>
</comment>
<reference evidence="1" key="1">
    <citation type="submission" date="2019-08" db="EMBL/GenBank/DDBJ databases">
        <authorList>
            <person name="Kucharzyk K."/>
            <person name="Murdoch R.W."/>
            <person name="Higgins S."/>
            <person name="Loffler F."/>
        </authorList>
    </citation>
    <scope>NUCLEOTIDE SEQUENCE</scope>
</reference>
<protein>
    <recommendedName>
        <fullName evidence="2">Peptidase A2 domain-containing protein</fullName>
    </recommendedName>
</protein>
<organism evidence="1">
    <name type="scientific">bioreactor metagenome</name>
    <dbReference type="NCBI Taxonomy" id="1076179"/>
    <lineage>
        <taxon>unclassified sequences</taxon>
        <taxon>metagenomes</taxon>
        <taxon>ecological metagenomes</taxon>
    </lineage>
</organism>
<sequence>MPLSDSVKVVDSNNQSHYYRKTQIESLITPDQKIKFKNLIPIVMEETSMIKCFDVCGIIGSDLISGLICIIDSQTKTITLATSETQYQESYRFSHQFQEKSYMPVFELYVNNNYIKTLFDTGSDGFVALKNEDYRMLDQNSAIDNKEIGYGFSSIGLSGVALQSNILRTKIKDLRIGVAKFRDITVETENLPYTLMGTKVLEYGKVVIDYPRRIFYFIPYTNEAVVIPSKSREFYLTVSEGVLKVSTVWGDMSNVISPGDRVTHINGEPVKDYDFCESITIGIAELKGDDIKKLLIETKSGKIIELDYK</sequence>
<evidence type="ECO:0008006" key="2">
    <source>
        <dbReference type="Google" id="ProtNLM"/>
    </source>
</evidence>
<name>A0A644ZYN5_9ZZZZ</name>
<gene>
    <name evidence="1" type="ORF">SDC9_90410</name>
</gene>
<dbReference type="AlphaFoldDB" id="A0A644ZYN5"/>
<accession>A0A644ZYN5</accession>
<dbReference type="EMBL" id="VSSQ01010212">
    <property type="protein sequence ID" value="MPM43733.1"/>
    <property type="molecule type" value="Genomic_DNA"/>
</dbReference>
<proteinExistence type="predicted"/>
<evidence type="ECO:0000313" key="1">
    <source>
        <dbReference type="EMBL" id="MPM43733.1"/>
    </source>
</evidence>